<reference evidence="4" key="2">
    <citation type="journal article" date="2021" name="PeerJ">
        <title>Extensive microbial diversity within the chicken gut microbiome revealed by metagenomics and culture.</title>
        <authorList>
            <person name="Gilroy R."/>
            <person name="Ravi A."/>
            <person name="Getino M."/>
            <person name="Pursley I."/>
            <person name="Horton D.L."/>
            <person name="Alikhan N.F."/>
            <person name="Baker D."/>
            <person name="Gharbi K."/>
            <person name="Hall N."/>
            <person name="Watson M."/>
            <person name="Adriaenssens E.M."/>
            <person name="Foster-Nyarko E."/>
            <person name="Jarju S."/>
            <person name="Secka A."/>
            <person name="Antonio M."/>
            <person name="Oren A."/>
            <person name="Chaudhuri R.R."/>
            <person name="La Ragione R."/>
            <person name="Hildebrand F."/>
            <person name="Pallen M.J."/>
        </authorList>
    </citation>
    <scope>NUCLEOTIDE SEQUENCE</scope>
    <source>
        <strain evidence="4">CHK183-6373</strain>
    </source>
</reference>
<evidence type="ECO:0000256" key="1">
    <source>
        <dbReference type="ARBA" id="ARBA00022737"/>
    </source>
</evidence>
<dbReference type="PANTHER" id="PTHR44858:SF1">
    <property type="entry name" value="UDP-N-ACETYLGLUCOSAMINE--PEPTIDE N-ACETYLGLUCOSAMINYLTRANSFERASE SPINDLY-RELATED"/>
    <property type="match status" value="1"/>
</dbReference>
<dbReference type="PANTHER" id="PTHR44858">
    <property type="entry name" value="TETRATRICOPEPTIDE REPEAT PROTEIN 6"/>
    <property type="match status" value="1"/>
</dbReference>
<dbReference type="AlphaFoldDB" id="A0A9D1P7X1"/>
<evidence type="ECO:0000256" key="3">
    <source>
        <dbReference type="PROSITE-ProRule" id="PRU00339"/>
    </source>
</evidence>
<dbReference type="SUPFAM" id="SSF48452">
    <property type="entry name" value="TPR-like"/>
    <property type="match status" value="2"/>
</dbReference>
<sequence length="418" mass="44679">MTGTQGSRRSRRIIASVLVVAMLAGAIVTDQVGGNSRSGRYAGLPAYAYLAEAMECLSYGWLRWTAYWLGTQVSSADSASGQYRRACIGVANGDFADAEKWLEAYIGAEPGHSGEESAALTMQLACIRSLNGDAQGAARAASEAAAQDAKSARLQQLSYRFSLEAGDAQGAANALGAYAELVQDDTLYEAIADLYLEAGNYEESGRFYDLAIGASGANDRLLYMRGTCNMLLGRYAEAVEDFAASAMPGSVYSHGVCAMALGDFEQAETCFAEAMERGEQENDARMMLAVCRLEGGAYAEAEELLDQYMAAGGNYADIAYYRANARAMQKNYAGAAGDYASAAEAGQFRQESLFAAAQCYYFAGDYAQAIEWFEQCVEEEIDLAQSWYYLGLSLLAVGENERAAEALDKALAAGETNG</sequence>
<proteinExistence type="predicted"/>
<evidence type="ECO:0000313" key="5">
    <source>
        <dbReference type="Proteomes" id="UP000886884"/>
    </source>
</evidence>
<dbReference type="Pfam" id="PF13432">
    <property type="entry name" value="TPR_16"/>
    <property type="match status" value="1"/>
</dbReference>
<keyword evidence="1" id="KW-0677">Repeat</keyword>
<dbReference type="SMART" id="SM00028">
    <property type="entry name" value="TPR"/>
    <property type="match status" value="4"/>
</dbReference>
<organism evidence="4 5">
    <name type="scientific">Candidatus Ornithocaccomicrobium faecavium</name>
    <dbReference type="NCBI Taxonomy" id="2840890"/>
    <lineage>
        <taxon>Bacteria</taxon>
        <taxon>Bacillati</taxon>
        <taxon>Bacillota</taxon>
        <taxon>Clostridia</taxon>
        <taxon>Candidatus Ornithocaccomicrobium</taxon>
    </lineage>
</organism>
<reference evidence="4" key="1">
    <citation type="submission" date="2020-10" db="EMBL/GenBank/DDBJ databases">
        <authorList>
            <person name="Gilroy R."/>
        </authorList>
    </citation>
    <scope>NUCLEOTIDE SEQUENCE</scope>
    <source>
        <strain evidence="4">CHK183-6373</strain>
    </source>
</reference>
<keyword evidence="2 3" id="KW-0802">TPR repeat</keyword>
<dbReference type="Proteomes" id="UP000886884">
    <property type="component" value="Unassembled WGS sequence"/>
</dbReference>
<dbReference type="EMBL" id="DVOT01000081">
    <property type="protein sequence ID" value="HIV27229.1"/>
    <property type="molecule type" value="Genomic_DNA"/>
</dbReference>
<dbReference type="Pfam" id="PF13181">
    <property type="entry name" value="TPR_8"/>
    <property type="match status" value="1"/>
</dbReference>
<dbReference type="InterPro" id="IPR011990">
    <property type="entry name" value="TPR-like_helical_dom_sf"/>
</dbReference>
<name>A0A9D1P7X1_9FIRM</name>
<evidence type="ECO:0000313" key="4">
    <source>
        <dbReference type="EMBL" id="HIV27229.1"/>
    </source>
</evidence>
<dbReference type="Gene3D" id="1.25.40.10">
    <property type="entry name" value="Tetratricopeptide repeat domain"/>
    <property type="match status" value="3"/>
</dbReference>
<evidence type="ECO:0000256" key="2">
    <source>
        <dbReference type="ARBA" id="ARBA00022803"/>
    </source>
</evidence>
<accession>A0A9D1P7X1</accession>
<feature type="repeat" description="TPR" evidence="3">
    <location>
        <begin position="384"/>
        <end position="417"/>
    </location>
</feature>
<dbReference type="Pfam" id="PF12895">
    <property type="entry name" value="ANAPC3"/>
    <property type="match status" value="1"/>
</dbReference>
<gene>
    <name evidence="4" type="ORF">IAA64_04625</name>
</gene>
<protein>
    <submittedName>
        <fullName evidence="4">Tetratricopeptide repeat protein</fullName>
    </submittedName>
</protein>
<dbReference type="PROSITE" id="PS50005">
    <property type="entry name" value="TPR"/>
    <property type="match status" value="1"/>
</dbReference>
<comment type="caution">
    <text evidence="4">The sequence shown here is derived from an EMBL/GenBank/DDBJ whole genome shotgun (WGS) entry which is preliminary data.</text>
</comment>
<dbReference type="InterPro" id="IPR019734">
    <property type="entry name" value="TPR_rpt"/>
</dbReference>
<dbReference type="InterPro" id="IPR050498">
    <property type="entry name" value="Ycf3"/>
</dbReference>